<dbReference type="RefSeq" id="WP_111530367.1">
    <property type="nucleotide sequence ID" value="NZ_JBHRSG010000003.1"/>
</dbReference>
<dbReference type="AlphaFoldDB" id="A0A328AB52"/>
<sequence>MLRSALVLASAAALLGFAGAAAAAGPNDLLPEDGAKALVVRACTSCHQAPQIVAKRHSPEEWDEIVGKMVDRGARATEAEQAQISDYLAKHFGPNGAAKPGK</sequence>
<gene>
    <name evidence="2" type="ORF">DJ017_18465</name>
</gene>
<dbReference type="Proteomes" id="UP000249254">
    <property type="component" value="Unassembled WGS sequence"/>
</dbReference>
<accession>A0A328AB52</accession>
<dbReference type="OrthoDB" id="9789237at2"/>
<reference evidence="3" key="1">
    <citation type="submission" date="2018-05" db="EMBL/GenBank/DDBJ databases">
        <authorList>
            <person name="Li X."/>
        </authorList>
    </citation>
    <scope>NUCLEOTIDE SEQUENCE [LARGE SCALE GENOMIC DNA]</scope>
    <source>
        <strain evidence="3">LX32</strain>
    </source>
</reference>
<dbReference type="SUPFAM" id="SSF46626">
    <property type="entry name" value="Cytochrome c"/>
    <property type="match status" value="1"/>
</dbReference>
<protein>
    <recommendedName>
        <fullName evidence="4">Quinohemoprotein amine dehydrogenase alpha subunit haem binding domain-containing protein</fullName>
    </recommendedName>
</protein>
<evidence type="ECO:0000313" key="3">
    <source>
        <dbReference type="Proteomes" id="UP000249254"/>
    </source>
</evidence>
<dbReference type="Gene3D" id="1.10.760.10">
    <property type="entry name" value="Cytochrome c-like domain"/>
    <property type="match status" value="1"/>
</dbReference>
<comment type="caution">
    <text evidence="2">The sequence shown here is derived from an EMBL/GenBank/DDBJ whole genome shotgun (WGS) entry which is preliminary data.</text>
</comment>
<dbReference type="InterPro" id="IPR036909">
    <property type="entry name" value="Cyt_c-like_dom_sf"/>
</dbReference>
<evidence type="ECO:0000313" key="2">
    <source>
        <dbReference type="EMBL" id="RAK51805.1"/>
    </source>
</evidence>
<keyword evidence="3" id="KW-1185">Reference proteome</keyword>
<evidence type="ECO:0008006" key="4">
    <source>
        <dbReference type="Google" id="ProtNLM"/>
    </source>
</evidence>
<dbReference type="GO" id="GO:0009055">
    <property type="term" value="F:electron transfer activity"/>
    <property type="evidence" value="ECO:0007669"/>
    <property type="project" value="InterPro"/>
</dbReference>
<keyword evidence="1" id="KW-0732">Signal</keyword>
<organism evidence="2 3">
    <name type="scientific">Phenylobacterium soli</name>
    <dbReference type="NCBI Taxonomy" id="2170551"/>
    <lineage>
        <taxon>Bacteria</taxon>
        <taxon>Pseudomonadati</taxon>
        <taxon>Pseudomonadota</taxon>
        <taxon>Alphaproteobacteria</taxon>
        <taxon>Caulobacterales</taxon>
        <taxon>Caulobacteraceae</taxon>
        <taxon>Phenylobacterium</taxon>
    </lineage>
</organism>
<name>A0A328AB52_9CAUL</name>
<dbReference type="EMBL" id="QFYQ01000002">
    <property type="protein sequence ID" value="RAK51805.1"/>
    <property type="molecule type" value="Genomic_DNA"/>
</dbReference>
<feature type="signal peptide" evidence="1">
    <location>
        <begin position="1"/>
        <end position="23"/>
    </location>
</feature>
<proteinExistence type="predicted"/>
<evidence type="ECO:0000256" key="1">
    <source>
        <dbReference type="SAM" id="SignalP"/>
    </source>
</evidence>
<feature type="chain" id="PRO_5016453065" description="Quinohemoprotein amine dehydrogenase alpha subunit haem binding domain-containing protein" evidence="1">
    <location>
        <begin position="24"/>
        <end position="102"/>
    </location>
</feature>
<dbReference type="GO" id="GO:0020037">
    <property type="term" value="F:heme binding"/>
    <property type="evidence" value="ECO:0007669"/>
    <property type="project" value="InterPro"/>
</dbReference>